<dbReference type="GO" id="GO:0005524">
    <property type="term" value="F:ATP binding"/>
    <property type="evidence" value="ECO:0007669"/>
    <property type="project" value="UniProtKB-KW"/>
</dbReference>
<dbReference type="GO" id="GO:0006289">
    <property type="term" value="P:nucleotide-excision repair"/>
    <property type="evidence" value="ECO:0007669"/>
    <property type="project" value="TreeGrafter"/>
</dbReference>
<dbReference type="GO" id="GO:0003676">
    <property type="term" value="F:nucleic acid binding"/>
    <property type="evidence" value="ECO:0007669"/>
    <property type="project" value="InterPro"/>
</dbReference>
<dbReference type="SUPFAM" id="SSF48452">
    <property type="entry name" value="TPR-like"/>
    <property type="match status" value="1"/>
</dbReference>
<protein>
    <submittedName>
        <fullName evidence="6">DEAD/DEAH box helicase domain-containing protein</fullName>
    </submittedName>
</protein>
<dbReference type="InterPro" id="IPR001650">
    <property type="entry name" value="Helicase_C-like"/>
</dbReference>
<keyword evidence="3" id="KW-0802">TPR repeat</keyword>
<dbReference type="SMART" id="SM00487">
    <property type="entry name" value="DEXDc"/>
    <property type="match status" value="1"/>
</dbReference>
<dbReference type="PANTHER" id="PTHR47957:SF3">
    <property type="entry name" value="ATP-DEPENDENT HELICASE HRQ1"/>
    <property type="match status" value="1"/>
</dbReference>
<dbReference type="InterPro" id="IPR018973">
    <property type="entry name" value="MZB"/>
</dbReference>
<organism evidence="6 8">
    <name type="scientific">Methanobacterium formicicum</name>
    <dbReference type="NCBI Taxonomy" id="2162"/>
    <lineage>
        <taxon>Archaea</taxon>
        <taxon>Methanobacteriati</taxon>
        <taxon>Methanobacteriota</taxon>
        <taxon>Methanomada group</taxon>
        <taxon>Methanobacteria</taxon>
        <taxon>Methanobacteriales</taxon>
        <taxon>Methanobacteriaceae</taxon>
        <taxon>Methanobacterium</taxon>
    </lineage>
</organism>
<feature type="domain" description="Helicase C-terminal" evidence="5">
    <location>
        <begin position="272"/>
        <end position="425"/>
    </location>
</feature>
<feature type="repeat" description="TPR" evidence="3">
    <location>
        <begin position="824"/>
        <end position="857"/>
    </location>
</feature>
<dbReference type="SUPFAM" id="SSF52540">
    <property type="entry name" value="P-loop containing nucleoside triphosphate hydrolases"/>
    <property type="match status" value="1"/>
</dbReference>
<dbReference type="PROSITE" id="PS50293">
    <property type="entry name" value="TPR_REGION"/>
    <property type="match status" value="1"/>
</dbReference>
<dbReference type="PROSITE" id="PS50005">
    <property type="entry name" value="TPR"/>
    <property type="match status" value="3"/>
</dbReference>
<evidence type="ECO:0000313" key="9">
    <source>
        <dbReference type="Proteomes" id="UP000062768"/>
    </source>
</evidence>
<dbReference type="Pfam" id="PF00271">
    <property type="entry name" value="Helicase_C"/>
    <property type="match status" value="1"/>
</dbReference>
<dbReference type="AlphaFoldDB" id="A0A089ZDC9"/>
<dbReference type="EMBL" id="CP006933">
    <property type="protein sequence ID" value="AIS32012.1"/>
    <property type="molecule type" value="Genomic_DNA"/>
</dbReference>
<sequence length="938" mass="107053">MLQQVLDALEGNRTFRRKVEHIETLNARQAEYGEVKGLPLSIQKYLQDSRIQLYQHQVDATQLIREGENVLITTPTASGKTLAFNLPIMETLSQDEEATALYIYPAKALANDQLSVLKHLESSCGLDFKPNIYDGDTPKNIRPWIKENSRLILTNPYMLHLILGWHHQWSRFYRNLKYVVIDEAHHYRGVFGSNVAFLIRRLRRICNHYGSYPQFILSSATLANPQEFSRNLVGKTFQEVNHDTSPSGKKHFILYNPFAKWGDLSTHQETKNLFQLMVLNDLQTLCFTVSRKMAEIIAMWTKKELNETRPDMVNRITAYRSGYLAEERRKIEKGLKTGSLVGVTCTNALELGVDLGSLDGVIISGYPGTMISTWQQAGRAGRAENESLVVMVAFENALDQYLMKHPEFLFHKSHENAVIDLQNRRIVNGHLLCAIKELPLTVDDFERYFEADYDTLEEIRQMGLVQETGQGLTYVGRKDPAMEISLDQISSDHFRVFHNKRLMETMDRQHAYSEAHEGAVLINQGETYIVDQFNLKKRTINVKKMDVDYHTQALRNVEVTIEKELNNRKIGNFSVSFGEVKVTQDFYKYKEMLYGKTLATHELDLPPLKYHTRGLWFTVPGMVADSLENIFTKKDAYAGSLHGAEHALISMFPLLVLCDRFDIGGLSTNYHPQTGKATIFIYDAYEGGIGLAEKAVEVMDKLVEVTRDMVKSCQCRKGCPTCIYSPKCGNDNKPLHKSGTIFLLESIMKMMEGETMEFPTHLTTDHHEISSPPLKTSMVGAEGYHEFENPQNLTQKGESFYLSGNYQEALSCFQKALQMDENLLSAWKYQGMIEQQQDHQPEALKSLKRALQIDPDNPETIYYLAVSLYKTGNHKECRDLAEKLTRLRGDWDDAWCVLGMARQALGEGEKAIQAYHKALEINPLNEEAGDNLKELLED</sequence>
<dbReference type="OrthoDB" id="36796at2157"/>
<evidence type="ECO:0000313" key="7">
    <source>
        <dbReference type="EMBL" id="CEL24756.1"/>
    </source>
</evidence>
<dbReference type="SMART" id="SM00490">
    <property type="entry name" value="HELICc"/>
    <property type="match status" value="1"/>
</dbReference>
<name>A0A089ZDC9_METFO</name>
<dbReference type="InterPro" id="IPR027417">
    <property type="entry name" value="P-loop_NTPase"/>
</dbReference>
<gene>
    <name evidence="6" type="ORF">BRM9_1197</name>
    <name evidence="7" type="ORF">MB9_1117</name>
</gene>
<evidence type="ECO:0000256" key="2">
    <source>
        <dbReference type="ARBA" id="ARBA00022840"/>
    </source>
</evidence>
<keyword evidence="6" id="KW-0347">Helicase</keyword>
<keyword evidence="6" id="KW-0378">Hydrolase</keyword>
<dbReference type="GO" id="GO:0036297">
    <property type="term" value="P:interstrand cross-link repair"/>
    <property type="evidence" value="ECO:0007669"/>
    <property type="project" value="TreeGrafter"/>
</dbReference>
<dbReference type="Proteomes" id="UP000029661">
    <property type="component" value="Chromosome"/>
</dbReference>
<feature type="domain" description="Helicase ATP-binding" evidence="4">
    <location>
        <begin position="61"/>
        <end position="240"/>
    </location>
</feature>
<dbReference type="RefSeq" id="WP_048085145.1">
    <property type="nucleotide sequence ID" value="NZ_CP006933.1"/>
</dbReference>
<evidence type="ECO:0000259" key="4">
    <source>
        <dbReference type="PROSITE" id="PS51192"/>
    </source>
</evidence>
<reference evidence="6" key="1">
    <citation type="submission" date="2013-12" db="EMBL/GenBank/DDBJ databases">
        <title>The complete genome sequence of Methanobacterium sp. BRM9.</title>
        <authorList>
            <consortium name="Pastoral Greenhouse Gas Research Consortium"/>
            <person name="Kelly W.J."/>
            <person name="Leahy S.C."/>
            <person name="Perry R."/>
            <person name="Li D."/>
            <person name="Altermann E."/>
            <person name="Lambie S.C."/>
            <person name="Attwood G.T."/>
        </authorList>
    </citation>
    <scope>NUCLEOTIDE SEQUENCE [LARGE SCALE GENOMIC DNA]</scope>
    <source>
        <strain evidence="6">BRM9</strain>
    </source>
</reference>
<dbReference type="Proteomes" id="UP000062768">
    <property type="component" value="Chromosome I"/>
</dbReference>
<dbReference type="PATRIC" id="fig|2162.10.peg.1167"/>
<dbReference type="CDD" id="cd17923">
    <property type="entry name" value="DEXHc_Hrq1-like"/>
    <property type="match status" value="1"/>
</dbReference>
<keyword evidence="9" id="KW-1185">Reference proteome</keyword>
<dbReference type="STRING" id="2162.BRM9_1197"/>
<feature type="repeat" description="TPR" evidence="3">
    <location>
        <begin position="790"/>
        <end position="823"/>
    </location>
</feature>
<dbReference type="InterPro" id="IPR019734">
    <property type="entry name" value="TPR_rpt"/>
</dbReference>
<feature type="repeat" description="TPR" evidence="3">
    <location>
        <begin position="892"/>
        <end position="925"/>
    </location>
</feature>
<dbReference type="InterPro" id="IPR011545">
    <property type="entry name" value="DEAD/DEAH_box_helicase_dom"/>
</dbReference>
<dbReference type="Gene3D" id="3.40.50.300">
    <property type="entry name" value="P-loop containing nucleotide triphosphate hydrolases"/>
    <property type="match status" value="2"/>
</dbReference>
<dbReference type="SMART" id="SM00028">
    <property type="entry name" value="TPR"/>
    <property type="match status" value="4"/>
</dbReference>
<evidence type="ECO:0000256" key="1">
    <source>
        <dbReference type="ARBA" id="ARBA00022741"/>
    </source>
</evidence>
<dbReference type="KEGG" id="mfc:BRM9_1197"/>
<evidence type="ECO:0000313" key="8">
    <source>
        <dbReference type="Proteomes" id="UP000029661"/>
    </source>
</evidence>
<dbReference type="Pfam" id="PF00270">
    <property type="entry name" value="DEAD"/>
    <property type="match status" value="1"/>
</dbReference>
<keyword evidence="2" id="KW-0067">ATP-binding</keyword>
<dbReference type="Pfam" id="PF09369">
    <property type="entry name" value="MZB"/>
    <property type="match status" value="1"/>
</dbReference>
<dbReference type="CDD" id="cd18797">
    <property type="entry name" value="SF2_C_Hrq"/>
    <property type="match status" value="1"/>
</dbReference>
<evidence type="ECO:0000313" key="6">
    <source>
        <dbReference type="EMBL" id="AIS32012.1"/>
    </source>
</evidence>
<dbReference type="GeneID" id="26739366"/>
<dbReference type="Pfam" id="PF22982">
    <property type="entry name" value="WHD_HRQ1"/>
    <property type="match status" value="1"/>
</dbReference>
<keyword evidence="1" id="KW-0547">Nucleotide-binding</keyword>
<dbReference type="InterPro" id="IPR055227">
    <property type="entry name" value="HRQ1_WHD"/>
</dbReference>
<accession>A0A089ZDC9</accession>
<dbReference type="EMBL" id="LN734822">
    <property type="protein sequence ID" value="CEL24756.1"/>
    <property type="molecule type" value="Genomic_DNA"/>
</dbReference>
<evidence type="ECO:0000256" key="3">
    <source>
        <dbReference type="PROSITE-ProRule" id="PRU00339"/>
    </source>
</evidence>
<proteinExistence type="predicted"/>
<dbReference type="PROSITE" id="PS51194">
    <property type="entry name" value="HELICASE_CTER"/>
    <property type="match status" value="1"/>
</dbReference>
<dbReference type="InterPro" id="IPR014001">
    <property type="entry name" value="Helicase_ATP-bd"/>
</dbReference>
<reference evidence="7" key="2">
    <citation type="submission" date="2014-09" db="EMBL/GenBank/DDBJ databases">
        <authorList>
            <person name="Bishop-Lilly K.A."/>
            <person name="Broomall S.M."/>
            <person name="Chain P.S."/>
            <person name="Chertkov O."/>
            <person name="Coyne S.R."/>
            <person name="Daligault H.E."/>
            <person name="Davenport K.W."/>
            <person name="Erkkila T."/>
            <person name="Frey K.G."/>
            <person name="Gibbons H.S."/>
            <person name="Gu W."/>
            <person name="Jaissle J."/>
            <person name="Johnson S.L."/>
            <person name="Koroleva G.I."/>
            <person name="Ladner J.T."/>
            <person name="Lo C.-C."/>
            <person name="Minogue T.D."/>
            <person name="Munk C."/>
            <person name="Palacios G.F."/>
            <person name="Redden C.L."/>
            <person name="Rosenzweig C.N."/>
            <person name="Scholz M.B."/>
            <person name="Teshima H."/>
            <person name="Xu Y."/>
        </authorList>
    </citation>
    <scope>NUCLEOTIDE SEQUENCE</scope>
    <source>
        <strain evidence="7">Mb9</strain>
    </source>
</reference>
<dbReference type="InterPro" id="IPR011990">
    <property type="entry name" value="TPR-like_helical_dom_sf"/>
</dbReference>
<dbReference type="Gene3D" id="1.25.40.10">
    <property type="entry name" value="Tetratricopeptide repeat domain"/>
    <property type="match status" value="1"/>
</dbReference>
<dbReference type="PANTHER" id="PTHR47957">
    <property type="entry name" value="ATP-DEPENDENT HELICASE HRQ1"/>
    <property type="match status" value="1"/>
</dbReference>
<evidence type="ECO:0000259" key="5">
    <source>
        <dbReference type="PROSITE" id="PS51194"/>
    </source>
</evidence>
<dbReference type="GO" id="GO:0043138">
    <property type="term" value="F:3'-5' DNA helicase activity"/>
    <property type="evidence" value="ECO:0007669"/>
    <property type="project" value="TreeGrafter"/>
</dbReference>
<dbReference type="Pfam" id="PF13429">
    <property type="entry name" value="TPR_15"/>
    <property type="match status" value="1"/>
</dbReference>
<dbReference type="PROSITE" id="PS51192">
    <property type="entry name" value="HELICASE_ATP_BIND_1"/>
    <property type="match status" value="1"/>
</dbReference>